<evidence type="ECO:0000313" key="2">
    <source>
        <dbReference type="Proteomes" id="UP000197138"/>
    </source>
</evidence>
<dbReference type="Proteomes" id="UP000197138">
    <property type="component" value="Unassembled WGS sequence"/>
</dbReference>
<evidence type="ECO:0000313" key="1">
    <source>
        <dbReference type="EMBL" id="OWM88123.1"/>
    </source>
</evidence>
<dbReference type="SUPFAM" id="SSF55961">
    <property type="entry name" value="Bet v1-like"/>
    <property type="match status" value="1"/>
</dbReference>
<name>A0A218XT42_PUNGR</name>
<gene>
    <name evidence="1" type="ORF">CDL15_Pgr016696</name>
</gene>
<dbReference type="AlphaFoldDB" id="A0A218XT42"/>
<dbReference type="InterPro" id="IPR023393">
    <property type="entry name" value="START-like_dom_sf"/>
</dbReference>
<sequence>MVAICFYGEFLLPVPPDQLFRAAVTKGHYLTPKLLPHAIKSMDFIVGDGGPGVIKRTILTIGWYHEHHVVV</sequence>
<reference evidence="2" key="1">
    <citation type="journal article" date="2017" name="Plant J.">
        <title>The pomegranate (Punica granatum L.) genome and the genomics of punicalagin biosynthesis.</title>
        <authorList>
            <person name="Qin G."/>
            <person name="Xu C."/>
            <person name="Ming R."/>
            <person name="Tang H."/>
            <person name="Guyot R."/>
            <person name="Kramer E.M."/>
            <person name="Hu Y."/>
            <person name="Yi X."/>
            <person name="Qi Y."/>
            <person name="Xu X."/>
            <person name="Gao Z."/>
            <person name="Pan H."/>
            <person name="Jian J."/>
            <person name="Tian Y."/>
            <person name="Yue Z."/>
            <person name="Xu Y."/>
        </authorList>
    </citation>
    <scope>NUCLEOTIDE SEQUENCE [LARGE SCALE GENOMIC DNA]</scope>
    <source>
        <strain evidence="2">cv. Dabenzi</strain>
    </source>
</reference>
<comment type="caution">
    <text evidence="1">The sequence shown here is derived from an EMBL/GenBank/DDBJ whole genome shotgun (WGS) entry which is preliminary data.</text>
</comment>
<accession>A0A218XT42</accession>
<protein>
    <submittedName>
        <fullName evidence="1">Uncharacterized protein</fullName>
    </submittedName>
</protein>
<proteinExistence type="predicted"/>
<dbReference type="Gene3D" id="3.30.530.20">
    <property type="match status" value="1"/>
</dbReference>
<dbReference type="EMBL" id="MTKT01000799">
    <property type="protein sequence ID" value="OWM88123.1"/>
    <property type="molecule type" value="Genomic_DNA"/>
</dbReference>
<organism evidence="1 2">
    <name type="scientific">Punica granatum</name>
    <name type="common">Pomegranate</name>
    <dbReference type="NCBI Taxonomy" id="22663"/>
    <lineage>
        <taxon>Eukaryota</taxon>
        <taxon>Viridiplantae</taxon>
        <taxon>Streptophyta</taxon>
        <taxon>Embryophyta</taxon>
        <taxon>Tracheophyta</taxon>
        <taxon>Spermatophyta</taxon>
        <taxon>Magnoliopsida</taxon>
        <taxon>eudicotyledons</taxon>
        <taxon>Gunneridae</taxon>
        <taxon>Pentapetalae</taxon>
        <taxon>rosids</taxon>
        <taxon>malvids</taxon>
        <taxon>Myrtales</taxon>
        <taxon>Lythraceae</taxon>
        <taxon>Punica</taxon>
    </lineage>
</organism>